<dbReference type="InterPro" id="IPR011060">
    <property type="entry name" value="RibuloseP-bd_barrel"/>
</dbReference>
<dbReference type="PIRSF" id="PIRSF005956">
    <property type="entry name" value="BtpA"/>
    <property type="match status" value="1"/>
</dbReference>
<dbReference type="EMBL" id="JAPWDV010000003">
    <property type="protein sequence ID" value="KAJ6218404.1"/>
    <property type="molecule type" value="Genomic_DNA"/>
</dbReference>
<dbReference type="PANTHER" id="PTHR21381:SF3">
    <property type="entry name" value="SGC REGION PROTEIN SGCQ-RELATED"/>
    <property type="match status" value="1"/>
</dbReference>
<name>A0A9Q0M3X1_BLOTA</name>
<evidence type="ECO:0000256" key="1">
    <source>
        <dbReference type="ARBA" id="ARBA00006007"/>
    </source>
</evidence>
<dbReference type="NCBIfam" id="TIGR00259">
    <property type="entry name" value="thylakoid_BtpA"/>
    <property type="match status" value="1"/>
</dbReference>
<dbReference type="Pfam" id="PF03437">
    <property type="entry name" value="BtpA"/>
    <property type="match status" value="1"/>
</dbReference>
<keyword evidence="3" id="KW-1185">Reference proteome</keyword>
<dbReference type="SUPFAM" id="SSF51366">
    <property type="entry name" value="Ribulose-phoshate binding barrel"/>
    <property type="match status" value="1"/>
</dbReference>
<evidence type="ECO:0000313" key="2">
    <source>
        <dbReference type="EMBL" id="KAJ6218404.1"/>
    </source>
</evidence>
<comment type="caution">
    <text evidence="2">The sequence shown here is derived from an EMBL/GenBank/DDBJ whole genome shotgun (WGS) entry which is preliminary data.</text>
</comment>
<dbReference type="AlphaFoldDB" id="A0A9Q0M3X1"/>
<dbReference type="Proteomes" id="UP001142055">
    <property type="component" value="Chromosome 3"/>
</dbReference>
<proteinExistence type="inferred from homology"/>
<protein>
    <submittedName>
        <fullName evidence="2">Uncharacterized protein</fullName>
    </submittedName>
</protein>
<dbReference type="InterPro" id="IPR005137">
    <property type="entry name" value="BtpA"/>
</dbReference>
<dbReference type="InterPro" id="IPR013785">
    <property type="entry name" value="Aldolase_TIM"/>
</dbReference>
<comment type="similarity">
    <text evidence="1">Belongs to the BtpA family.</text>
</comment>
<dbReference type="PANTHER" id="PTHR21381">
    <property type="entry name" value="ZGC:162297"/>
    <property type="match status" value="1"/>
</dbReference>
<organism evidence="2 3">
    <name type="scientific">Blomia tropicalis</name>
    <name type="common">Mite</name>
    <dbReference type="NCBI Taxonomy" id="40697"/>
    <lineage>
        <taxon>Eukaryota</taxon>
        <taxon>Metazoa</taxon>
        <taxon>Ecdysozoa</taxon>
        <taxon>Arthropoda</taxon>
        <taxon>Chelicerata</taxon>
        <taxon>Arachnida</taxon>
        <taxon>Acari</taxon>
        <taxon>Acariformes</taxon>
        <taxon>Sarcoptiformes</taxon>
        <taxon>Astigmata</taxon>
        <taxon>Glycyphagoidea</taxon>
        <taxon>Echimyopodidae</taxon>
        <taxon>Blomia</taxon>
    </lineage>
</organism>
<dbReference type="OMA" id="ENFFDAP"/>
<accession>A0A9Q0M3X1</accession>
<dbReference type="Gene3D" id="3.20.20.70">
    <property type="entry name" value="Aldolase class I"/>
    <property type="match status" value="1"/>
</dbReference>
<reference evidence="2" key="1">
    <citation type="submission" date="2022-12" db="EMBL/GenBank/DDBJ databases">
        <title>Genome assemblies of Blomia tropicalis.</title>
        <authorList>
            <person name="Cui Y."/>
        </authorList>
    </citation>
    <scope>NUCLEOTIDE SEQUENCE</scope>
    <source>
        <tissue evidence="2">Adult mites</tissue>
    </source>
</reference>
<evidence type="ECO:0000313" key="3">
    <source>
        <dbReference type="Proteomes" id="UP001142055"/>
    </source>
</evidence>
<gene>
    <name evidence="2" type="ORF">RDWZM_009561</name>
</gene>
<sequence length="275" mass="30569">MELFFNHFKESVRRMAIIGMVHVRALPATPKSILTVQQLIEKACEEAITYCKHGIDGICIENMFDIPYVQTKDSGPETTAIITRIATEIRKIVPQNIPCGVQILAAQNQQALAVALAADLQFIRAEGFVFGHVADEGYIDSCAGQLLRYRKQINANHIAILTDIKKKHCSHSLTSDVNIVDTAKAARFFLSDGLILTGKETGHCPDLDEVIRVRRELNDIPIIVGSGVSRQNVVQYSRNGVNAAIVGSEFKINGQWFNDICHKRLVRFIDTLKSI</sequence>